<dbReference type="EMBL" id="KV454483">
    <property type="protein sequence ID" value="ODV60114.1"/>
    <property type="molecule type" value="Genomic_DNA"/>
</dbReference>
<dbReference type="SUPFAM" id="SSF51197">
    <property type="entry name" value="Clavaminate synthase-like"/>
    <property type="match status" value="1"/>
</dbReference>
<name>A0A1D2VEK8_9ASCO</name>
<dbReference type="OrthoDB" id="406156at2759"/>
<proteinExistence type="predicted"/>
<dbReference type="Pfam" id="PF14226">
    <property type="entry name" value="DIOX_N"/>
    <property type="match status" value="1"/>
</dbReference>
<dbReference type="Proteomes" id="UP000095038">
    <property type="component" value="Unassembled WGS sequence"/>
</dbReference>
<evidence type="ECO:0000313" key="3">
    <source>
        <dbReference type="EMBL" id="ODV60114.1"/>
    </source>
</evidence>
<dbReference type="InParanoid" id="A0A1D2VEK8"/>
<dbReference type="InterPro" id="IPR044861">
    <property type="entry name" value="IPNS-like_FE2OG_OXY"/>
</dbReference>
<dbReference type="RefSeq" id="XP_020046421.1">
    <property type="nucleotide sequence ID" value="XM_020191895.1"/>
</dbReference>
<keyword evidence="4" id="KW-1185">Reference proteome</keyword>
<sequence length="430" mass="49803">MVYVEQDVPIDTDIAVLRNKFVPDLNVKEIDAKYNLRQFPNLPPTQEKLDVLKLEVIDLSKYKEGSEGLEARKELASTLEKALTTLGFFNIINFGYLDEDYDYLASISQGILELPQEDKLKYRSGALRSDEEDRTKSPGAEKGFGFKPKGYWNVNAKVRDNIEFYNITDLVQDHLILDPKKKYPELVKAHLPEILNYYRFLHFNVLRKVCSLCDIILQLKEGTLWETHFKVFQGDSYNSSGGFGRLMVYHGLTKEEYKSTHNQQLRGHSDGTGFTFIKGFAEVYGLQIRDYYSGQWKYVKPIKEALCVNIGDSMEFITGAYFKSSIHRVVAPPDDQKQFKRMMAIYFCGPSYSSILDPEHLNSPKLKALGINKPEEWERINYYKWWDEKGRLFGKKSINDVEGDEPKPFKMFGRLAERWHQVDKSQGIVV</sequence>
<dbReference type="InterPro" id="IPR027443">
    <property type="entry name" value="IPNS-like_sf"/>
</dbReference>
<evidence type="ECO:0000259" key="1">
    <source>
        <dbReference type="Pfam" id="PF03171"/>
    </source>
</evidence>
<dbReference type="GeneID" id="30965531"/>
<feature type="domain" description="Non-haem dioxygenase N-terminal" evidence="2">
    <location>
        <begin position="55"/>
        <end position="170"/>
    </location>
</feature>
<evidence type="ECO:0000259" key="2">
    <source>
        <dbReference type="Pfam" id="PF14226"/>
    </source>
</evidence>
<evidence type="ECO:0000313" key="4">
    <source>
        <dbReference type="Proteomes" id="UP000095038"/>
    </source>
</evidence>
<dbReference type="PANTHER" id="PTHR47990">
    <property type="entry name" value="2-OXOGLUTARATE (2OG) AND FE(II)-DEPENDENT OXYGENASE SUPERFAMILY PROTEIN-RELATED"/>
    <property type="match status" value="1"/>
</dbReference>
<reference evidence="4" key="1">
    <citation type="submission" date="2016-05" db="EMBL/GenBank/DDBJ databases">
        <title>Comparative genomics of biotechnologically important yeasts.</title>
        <authorList>
            <consortium name="DOE Joint Genome Institute"/>
            <person name="Riley R."/>
            <person name="Haridas S."/>
            <person name="Wolfe K.H."/>
            <person name="Lopes M.R."/>
            <person name="Hittinger C.T."/>
            <person name="Goker M."/>
            <person name="Salamov A."/>
            <person name="Wisecaver J."/>
            <person name="Long T.M."/>
            <person name="Aerts A.L."/>
            <person name="Barry K."/>
            <person name="Choi C."/>
            <person name="Clum A."/>
            <person name="Coughlan A.Y."/>
            <person name="Deshpande S."/>
            <person name="Douglass A.P."/>
            <person name="Hanson S.J."/>
            <person name="Klenk H.-P."/>
            <person name="Labutti K."/>
            <person name="Lapidus A."/>
            <person name="Lindquist E."/>
            <person name="Lipzen A."/>
            <person name="Meier-Kolthoff J.P."/>
            <person name="Ohm R.A."/>
            <person name="Otillar R.P."/>
            <person name="Pangilinan J."/>
            <person name="Peng Y."/>
            <person name="Rokas A."/>
            <person name="Rosa C.A."/>
            <person name="Scheuner C."/>
            <person name="Sibirny A.A."/>
            <person name="Slot J.C."/>
            <person name="Stielow J.B."/>
            <person name="Sun H."/>
            <person name="Kurtzman C.P."/>
            <person name="Blackwell M."/>
            <person name="Grigoriev I.V."/>
            <person name="Jeffries T.W."/>
        </authorList>
    </citation>
    <scope>NUCLEOTIDE SEQUENCE [LARGE SCALE GENOMIC DNA]</scope>
    <source>
        <strain evidence="4">DSM 1968</strain>
    </source>
</reference>
<organism evidence="3 4">
    <name type="scientific">Ascoidea rubescens DSM 1968</name>
    <dbReference type="NCBI Taxonomy" id="1344418"/>
    <lineage>
        <taxon>Eukaryota</taxon>
        <taxon>Fungi</taxon>
        <taxon>Dikarya</taxon>
        <taxon>Ascomycota</taxon>
        <taxon>Saccharomycotina</taxon>
        <taxon>Saccharomycetes</taxon>
        <taxon>Ascoideaceae</taxon>
        <taxon>Ascoidea</taxon>
    </lineage>
</organism>
<accession>A0A1D2VEK8</accession>
<dbReference type="AlphaFoldDB" id="A0A1D2VEK8"/>
<protein>
    <submittedName>
        <fullName evidence="3">Clavaminate synthase-like protein</fullName>
    </submittedName>
</protein>
<dbReference type="Pfam" id="PF03171">
    <property type="entry name" value="2OG-FeII_Oxy"/>
    <property type="match status" value="1"/>
</dbReference>
<gene>
    <name evidence="3" type="ORF">ASCRUDRAFT_71156</name>
</gene>
<feature type="domain" description="Isopenicillin N synthase-like Fe(2+) 2OG dioxygenase" evidence="1">
    <location>
        <begin position="261"/>
        <end position="350"/>
    </location>
</feature>
<dbReference type="InterPro" id="IPR050231">
    <property type="entry name" value="Iron_ascorbate_oxido_reductase"/>
</dbReference>
<dbReference type="Gene3D" id="2.60.120.330">
    <property type="entry name" value="B-lactam Antibiotic, Isopenicillin N Synthase, Chain"/>
    <property type="match status" value="1"/>
</dbReference>
<dbReference type="InterPro" id="IPR026992">
    <property type="entry name" value="DIOX_N"/>
</dbReference>
<dbReference type="STRING" id="1344418.A0A1D2VEK8"/>